<dbReference type="EMBL" id="QNSA01000001">
    <property type="protein sequence ID" value="RBP76996.1"/>
    <property type="molecule type" value="Genomic_DNA"/>
</dbReference>
<comment type="caution">
    <text evidence="3">The sequence shown here is derived from an EMBL/GenBank/DDBJ whole genome shotgun (WGS) entry which is preliminary data.</text>
</comment>
<evidence type="ECO:0000313" key="2">
    <source>
        <dbReference type="EMBL" id="RBP76996.1"/>
    </source>
</evidence>
<feature type="domain" description="Phage tail fibre protein N-terminal" evidence="1">
    <location>
        <begin position="2"/>
        <end position="138"/>
    </location>
</feature>
<sequence>MANALALGIPLEITELAVGDGEGSGARGTPIPNPEATALVSERRRAPLNSFSVDPNNTNVIIAEQVIPETAGGWWIREMGLFDQDGDMIFVCNTPPTYKPQLSEGSGRTQVVRMASVVSNTASVTLKVDPSVILATRQTVEELLAVQSQEIESQIRKRVLSVANTDELRSTSGTTVHEQANVRDNNGQGWLKVRWDPDSTAADDGVDVFKVNGITQGRWISIGREGGVKVYPSAPVNPPLYQLYVVASPLAVTESGITSSGSIYVTFEISVDPNTVTNIGDGSGSLEFFDEKSGQYITGNLSTSDNTTFLFTPTAMPVRGAIIRVEPEASIISDSGLAYGGESVNVETVQNILWPYLVSDFDQNFSARKGSTLTLISAQTFTFAKPLHVLGLDTVIRSRKDSYPGTGDLKISIVEVVSGEPTGAELATVTLANFTTTNNDYEEFSLDFDAPVDLDGGVAYAIVFEVVNPSGDCVYQMPVNTSNAFSDGHSVVSNSGVNGGAWEAGSGDCCARLGLV</sequence>
<evidence type="ECO:0000259" key="1">
    <source>
        <dbReference type="Pfam" id="PF12571"/>
    </source>
</evidence>
<evidence type="ECO:0000313" key="3">
    <source>
        <dbReference type="EMBL" id="RCW37842.1"/>
    </source>
</evidence>
<dbReference type="InterPro" id="IPR022225">
    <property type="entry name" value="Phage_tail_fibre_N"/>
</dbReference>
<dbReference type="Proteomes" id="UP000253065">
    <property type="component" value="Unassembled WGS sequence"/>
</dbReference>
<dbReference type="AlphaFoldDB" id="A0A368V9P8"/>
<organism evidence="3 4">
    <name type="scientific">Marinobacter nauticus</name>
    <name type="common">Marinobacter hydrocarbonoclasticus</name>
    <name type="synonym">Marinobacter aquaeolei</name>
    <dbReference type="NCBI Taxonomy" id="2743"/>
    <lineage>
        <taxon>Bacteria</taxon>
        <taxon>Pseudomonadati</taxon>
        <taxon>Pseudomonadota</taxon>
        <taxon>Gammaproteobacteria</taxon>
        <taxon>Pseudomonadales</taxon>
        <taxon>Marinobacteraceae</taxon>
        <taxon>Marinobacter</taxon>
    </lineage>
</organism>
<dbReference type="EMBL" id="QPJB01000001">
    <property type="protein sequence ID" value="RCW37842.1"/>
    <property type="molecule type" value="Genomic_DNA"/>
</dbReference>
<protein>
    <submittedName>
        <fullName evidence="3">Tail-collar fiber protein</fullName>
    </submittedName>
</protein>
<accession>A0A368V9P8</accession>
<keyword evidence="5" id="KW-1185">Reference proteome</keyword>
<dbReference type="InterPro" id="IPR051934">
    <property type="entry name" value="Phage_Tail_Fiber_Structural"/>
</dbReference>
<name>A0A368V9P8_MARNT</name>
<evidence type="ECO:0000313" key="4">
    <source>
        <dbReference type="Proteomes" id="UP000252795"/>
    </source>
</evidence>
<reference evidence="3 4" key="1">
    <citation type="submission" date="2018-07" db="EMBL/GenBank/DDBJ databases">
        <title>Freshwater and sediment microbial communities from various areas in North America, analyzing microbe dynamics in response to fracking.</title>
        <authorList>
            <person name="Lamendella R."/>
        </authorList>
    </citation>
    <scope>NUCLEOTIDE SEQUENCE [LARGE SCALE GENOMIC DNA]</scope>
    <source>
        <strain evidence="3 4">114E</strain>
        <strain evidence="2 5">114E_o</strain>
    </source>
</reference>
<gene>
    <name evidence="3" type="ORF">DET51_101179</name>
    <name evidence="2" type="ORF">DET64_101180</name>
</gene>
<dbReference type="PANTHER" id="PTHR35191">
    <property type="entry name" value="PROPHAGE SIDE TAIL FIBER PROTEIN HOMOLOG STFQ-RELATED"/>
    <property type="match status" value="1"/>
</dbReference>
<dbReference type="Proteomes" id="UP000252795">
    <property type="component" value="Unassembled WGS sequence"/>
</dbReference>
<dbReference type="PANTHER" id="PTHR35191:SF1">
    <property type="entry name" value="PROPHAGE SIDE TAIL FIBER PROTEIN HOMOLOG STFQ-RELATED"/>
    <property type="match status" value="1"/>
</dbReference>
<proteinExistence type="predicted"/>
<dbReference type="Pfam" id="PF12571">
    <property type="entry name" value="Phage_tail_fib"/>
    <property type="match status" value="1"/>
</dbReference>
<evidence type="ECO:0000313" key="5">
    <source>
        <dbReference type="Proteomes" id="UP000253065"/>
    </source>
</evidence>